<dbReference type="Proteomes" id="UP000078287">
    <property type="component" value="Unassembled WGS sequence"/>
</dbReference>
<name>A0A178M8H9_9CHLR</name>
<sequence length="313" mass="33739">MLHRFPMLGERFWHLIAGRRVAPARRGPWLLGTALMVLGAGLLIYVLVTTLQIEYYRWAARGDSPLPAPQITTSGFRPADARPLPLLPDLAPAAPAAPAGDLPPPAAAPAAPADEVSPPAAPATSTLSAVGSGLLISEPPEPVRAEWVATVDRLVIPAIRVDFKVIEVGWDTIEENGQLISVWQVAEYAVGQHRGSANPGEGDNIVLAGHVGGYGRVFKDLFYLKPGDEVIVYSRGQPYRYIVNERIVVDEEGVPPEQRLANARYIAPTGYEVVTMVTCWPPSGPDKFKQRVIVRALPVQTTDDGAALPDSTR</sequence>
<feature type="region of interest" description="Disordered" evidence="2">
    <location>
        <begin position="96"/>
        <end position="124"/>
    </location>
</feature>
<accession>A0A178M8H9</accession>
<keyword evidence="1" id="KW-0378">Hydrolase</keyword>
<keyword evidence="3" id="KW-1133">Transmembrane helix</keyword>
<dbReference type="EMBL" id="LWQS01000071">
    <property type="protein sequence ID" value="OAN44194.1"/>
    <property type="molecule type" value="Genomic_DNA"/>
</dbReference>
<dbReference type="Pfam" id="PF04203">
    <property type="entry name" value="Sortase"/>
    <property type="match status" value="1"/>
</dbReference>
<dbReference type="SUPFAM" id="SSF63817">
    <property type="entry name" value="Sortase"/>
    <property type="match status" value="1"/>
</dbReference>
<dbReference type="AlphaFoldDB" id="A0A178M8H9"/>
<dbReference type="RefSeq" id="WP_066789750.1">
    <property type="nucleotide sequence ID" value="NZ_LWQS01000071.1"/>
</dbReference>
<evidence type="ECO:0000256" key="2">
    <source>
        <dbReference type="SAM" id="MobiDB-lite"/>
    </source>
</evidence>
<organism evidence="4 5">
    <name type="scientific">Chloroflexus islandicus</name>
    <dbReference type="NCBI Taxonomy" id="1707952"/>
    <lineage>
        <taxon>Bacteria</taxon>
        <taxon>Bacillati</taxon>
        <taxon>Chloroflexota</taxon>
        <taxon>Chloroflexia</taxon>
        <taxon>Chloroflexales</taxon>
        <taxon>Chloroflexineae</taxon>
        <taxon>Chloroflexaceae</taxon>
        <taxon>Chloroflexus</taxon>
    </lineage>
</organism>
<evidence type="ECO:0000256" key="1">
    <source>
        <dbReference type="ARBA" id="ARBA00022801"/>
    </source>
</evidence>
<dbReference type="InterPro" id="IPR023365">
    <property type="entry name" value="Sortase_dom-sf"/>
</dbReference>
<dbReference type="OrthoDB" id="162896at2"/>
<keyword evidence="3" id="KW-0472">Membrane</keyword>
<feature type="transmembrane region" description="Helical" evidence="3">
    <location>
        <begin position="29"/>
        <end position="48"/>
    </location>
</feature>
<dbReference type="GO" id="GO:0016787">
    <property type="term" value="F:hydrolase activity"/>
    <property type="evidence" value="ECO:0007669"/>
    <property type="project" value="UniProtKB-KW"/>
</dbReference>
<dbReference type="CDD" id="cd00004">
    <property type="entry name" value="Sortase"/>
    <property type="match status" value="1"/>
</dbReference>
<keyword evidence="3" id="KW-0812">Transmembrane</keyword>
<dbReference type="InterPro" id="IPR005754">
    <property type="entry name" value="Sortase"/>
</dbReference>
<feature type="compositionally biased region" description="Low complexity" evidence="2">
    <location>
        <begin position="108"/>
        <end position="124"/>
    </location>
</feature>
<dbReference type="STRING" id="1707952.A6A03_03365"/>
<gene>
    <name evidence="4" type="ORF">A6A03_03365</name>
</gene>
<evidence type="ECO:0000313" key="5">
    <source>
        <dbReference type="Proteomes" id="UP000078287"/>
    </source>
</evidence>
<evidence type="ECO:0000313" key="4">
    <source>
        <dbReference type="EMBL" id="OAN44194.1"/>
    </source>
</evidence>
<reference evidence="4 5" key="1">
    <citation type="submission" date="2016-04" db="EMBL/GenBank/DDBJ databases">
        <title>Chloroflexus islandicus sp. nov., a thermophilic filamentous anoxygenic phototrophic bacterium from geyser Strokkur (Iceland).</title>
        <authorList>
            <person name="Gaisin V.A."/>
            <person name="Kalashnikov A.M."/>
            <person name="Sukhacheva M.V."/>
            <person name="Grouzdev D.S."/>
            <person name="Ivanov T.M."/>
            <person name="Kuznetsov B."/>
            <person name="Gorlenko V.M."/>
        </authorList>
    </citation>
    <scope>NUCLEOTIDE SEQUENCE [LARGE SCALE GENOMIC DNA]</scope>
    <source>
        <strain evidence="5">isl-2</strain>
    </source>
</reference>
<dbReference type="Gene3D" id="2.40.260.10">
    <property type="entry name" value="Sortase"/>
    <property type="match status" value="1"/>
</dbReference>
<evidence type="ECO:0000256" key="3">
    <source>
        <dbReference type="SAM" id="Phobius"/>
    </source>
</evidence>
<protein>
    <submittedName>
        <fullName evidence="4">Sortase</fullName>
    </submittedName>
</protein>
<proteinExistence type="predicted"/>
<comment type="caution">
    <text evidence="4">The sequence shown here is derived from an EMBL/GenBank/DDBJ whole genome shotgun (WGS) entry which is preliminary data.</text>
</comment>
<keyword evidence="5" id="KW-1185">Reference proteome</keyword>